<evidence type="ECO:0000256" key="1">
    <source>
        <dbReference type="SAM" id="SignalP"/>
    </source>
</evidence>
<feature type="signal peptide" evidence="1">
    <location>
        <begin position="1"/>
        <end position="20"/>
    </location>
</feature>
<gene>
    <name evidence="2" type="ORF">VRU48_09345</name>
</gene>
<feature type="chain" id="PRO_5045373104" description="DUF4468 domain-containing protein" evidence="1">
    <location>
        <begin position="21"/>
        <end position="258"/>
    </location>
</feature>
<accession>A0ABU7I769</accession>
<name>A0ABU7I769_9SPHI</name>
<evidence type="ECO:0000313" key="3">
    <source>
        <dbReference type="Proteomes" id="UP001336835"/>
    </source>
</evidence>
<organism evidence="2 3">
    <name type="scientific">Pedobacter albus</name>
    <dbReference type="NCBI Taxonomy" id="3113905"/>
    <lineage>
        <taxon>Bacteria</taxon>
        <taxon>Pseudomonadati</taxon>
        <taxon>Bacteroidota</taxon>
        <taxon>Sphingobacteriia</taxon>
        <taxon>Sphingobacteriales</taxon>
        <taxon>Sphingobacteriaceae</taxon>
        <taxon>Pedobacter</taxon>
    </lineage>
</organism>
<dbReference type="Proteomes" id="UP001336835">
    <property type="component" value="Unassembled WGS sequence"/>
</dbReference>
<dbReference type="RefSeq" id="WP_330107658.1">
    <property type="nucleotide sequence ID" value="NZ_JAZDQT010000001.1"/>
</dbReference>
<evidence type="ECO:0008006" key="4">
    <source>
        <dbReference type="Google" id="ProtNLM"/>
    </source>
</evidence>
<proteinExistence type="predicted"/>
<comment type="caution">
    <text evidence="2">The sequence shown here is derived from an EMBL/GenBank/DDBJ whole genome shotgun (WGS) entry which is preliminary data.</text>
</comment>
<protein>
    <recommendedName>
        <fullName evidence="4">DUF4468 domain-containing protein</fullName>
    </recommendedName>
</protein>
<keyword evidence="1" id="KW-0732">Signal</keyword>
<sequence>MNFKQLLLCILVFASTIKQAGAQKSKSIDFMSQIGKYDLSAIVTADSIIDEDREDNKEKIKRRDPLGFIGDNYQRFYIHITAMVKSQDKPAEYYVYGKTRVKNNICDFIGTMIVTSCTLNPEVEIPGYKQGIATFEVKLYEDAKNSGAGLITGKLETHFLIDKQGKFRYDAIMLVADGFSNNQFAGIWTSYQTKTVKKCNWGDYRIPNSKELDSGAGEFMVNEKYVKNGWENYREMMSSVDTQGVKKARTEEERKWWK</sequence>
<keyword evidence="3" id="KW-1185">Reference proteome</keyword>
<reference evidence="2 3" key="1">
    <citation type="submission" date="2024-01" db="EMBL/GenBank/DDBJ databases">
        <title>Pedobacter sp. nov., isolated from fresh soil.</title>
        <authorList>
            <person name="Le N.T.T."/>
        </authorList>
    </citation>
    <scope>NUCLEOTIDE SEQUENCE [LARGE SCALE GENOMIC DNA]</scope>
    <source>
        <strain evidence="2 3">KR3-3</strain>
    </source>
</reference>
<evidence type="ECO:0000313" key="2">
    <source>
        <dbReference type="EMBL" id="MEE1945312.1"/>
    </source>
</evidence>
<dbReference type="EMBL" id="JAZDQT010000001">
    <property type="protein sequence ID" value="MEE1945312.1"/>
    <property type="molecule type" value="Genomic_DNA"/>
</dbReference>